<accession>A0A7L7SMD8</accession>
<gene>
    <name evidence="1" type="ORF">phi9183_ORF013</name>
</gene>
<evidence type="ECO:0000313" key="2">
    <source>
        <dbReference type="Proteomes" id="UP000516647"/>
    </source>
</evidence>
<dbReference type="EMBL" id="MT939241">
    <property type="protein sequence ID" value="QOC57506.1"/>
    <property type="molecule type" value="Genomic_DNA"/>
</dbReference>
<sequence length="85" mass="9944">MTKEKELMNELIKLVKDNGFYLSEKEINEAKKYDVELFICQTPENDGGWTKDVSEVFSLEDCEKFHSLCKELNILTPWVVIVDEL</sequence>
<dbReference type="Proteomes" id="UP000516647">
    <property type="component" value="Segment"/>
</dbReference>
<protein>
    <submittedName>
        <fullName evidence="1">Uncharacterized protein</fullName>
    </submittedName>
</protein>
<organism evidence="1 2">
    <name type="scientific">Enterococcus phage 9183</name>
    <dbReference type="NCBI Taxonomy" id="2763102"/>
    <lineage>
        <taxon>Viruses</taxon>
        <taxon>Duplodnaviria</taxon>
        <taxon>Heunggongvirae</taxon>
        <taxon>Uroviricota</taxon>
        <taxon>Caudoviricetes</taxon>
        <taxon>Andrewesvirinae</taxon>
        <taxon>Denvervirus</taxon>
        <taxon>Denvervirus dv9183</taxon>
    </lineage>
</organism>
<name>A0A7L7SMD8_9CAUD</name>
<keyword evidence="2" id="KW-1185">Reference proteome</keyword>
<proteinExistence type="predicted"/>
<evidence type="ECO:0000313" key="1">
    <source>
        <dbReference type="EMBL" id="QOC57506.1"/>
    </source>
</evidence>
<reference evidence="1 2" key="1">
    <citation type="submission" date="2020-08" db="EMBL/GenBank/DDBJ databases">
        <authorList>
            <person name="Canfield G.S."/>
            <person name="Duerkop B.A."/>
        </authorList>
    </citation>
    <scope>NUCLEOTIDE SEQUENCE [LARGE SCALE GENOMIC DNA]</scope>
</reference>